<evidence type="ECO:0000256" key="2">
    <source>
        <dbReference type="ARBA" id="ARBA00022603"/>
    </source>
</evidence>
<feature type="domain" description="tRNA/rRNA methyltransferase SpoU type" evidence="6">
    <location>
        <begin position="8"/>
        <end position="155"/>
    </location>
</feature>
<evidence type="ECO:0000256" key="5">
    <source>
        <dbReference type="RuleBase" id="RU362024"/>
    </source>
</evidence>
<comment type="function">
    <text evidence="5">Catalyzes the formation of 2'O-methylated cytidine (Cm32) or 2'O-methylated uridine (Um32) at position 32 in tRNA.</text>
</comment>
<dbReference type="SUPFAM" id="SSF75217">
    <property type="entry name" value="alpha/beta knot"/>
    <property type="match status" value="1"/>
</dbReference>
<dbReference type="PANTHER" id="PTHR42786">
    <property type="entry name" value="TRNA/RRNA METHYLTRANSFERASE"/>
    <property type="match status" value="1"/>
</dbReference>
<name>A0ABX7R4Z7_9GAMM</name>
<comment type="catalytic activity">
    <reaction evidence="5">
        <text>cytidine(32) in tRNA + S-adenosyl-L-methionine = 2'-O-methylcytidine(32) in tRNA + S-adenosyl-L-homocysteine + H(+)</text>
        <dbReference type="Rhea" id="RHEA:42932"/>
        <dbReference type="Rhea" id="RHEA-COMP:10288"/>
        <dbReference type="Rhea" id="RHEA-COMP:10289"/>
        <dbReference type="ChEBI" id="CHEBI:15378"/>
        <dbReference type="ChEBI" id="CHEBI:57856"/>
        <dbReference type="ChEBI" id="CHEBI:59789"/>
        <dbReference type="ChEBI" id="CHEBI:74495"/>
        <dbReference type="ChEBI" id="CHEBI:82748"/>
        <dbReference type="EC" id="2.1.1.200"/>
    </reaction>
</comment>
<organism evidence="7 8">
    <name type="scientific">Shewanella sedimentimangrovi</name>
    <dbReference type="NCBI Taxonomy" id="2814293"/>
    <lineage>
        <taxon>Bacteria</taxon>
        <taxon>Pseudomonadati</taxon>
        <taxon>Pseudomonadota</taxon>
        <taxon>Gammaproteobacteria</taxon>
        <taxon>Alteromonadales</taxon>
        <taxon>Shewanellaceae</taxon>
        <taxon>Shewanella</taxon>
    </lineage>
</organism>
<dbReference type="NCBIfam" id="TIGR00050">
    <property type="entry name" value="rRNA_methyl_1"/>
    <property type="match status" value="1"/>
</dbReference>
<evidence type="ECO:0000256" key="3">
    <source>
        <dbReference type="ARBA" id="ARBA00022679"/>
    </source>
</evidence>
<proteinExistence type="inferred from homology"/>
<keyword evidence="5" id="KW-0963">Cytoplasm</keyword>
<dbReference type="EMBL" id="CP071502">
    <property type="protein sequence ID" value="QSX38926.1"/>
    <property type="molecule type" value="Genomic_DNA"/>
</dbReference>
<keyword evidence="3 7" id="KW-0808">Transferase</keyword>
<evidence type="ECO:0000256" key="1">
    <source>
        <dbReference type="ARBA" id="ARBA00007228"/>
    </source>
</evidence>
<evidence type="ECO:0000256" key="4">
    <source>
        <dbReference type="ARBA" id="ARBA00022691"/>
    </source>
</evidence>
<keyword evidence="2 5" id="KW-0489">Methyltransferase</keyword>
<dbReference type="InterPro" id="IPR029028">
    <property type="entry name" value="Alpha/beta_knot_MTases"/>
</dbReference>
<keyword evidence="5" id="KW-0819">tRNA processing</keyword>
<dbReference type="NCBIfam" id="NF007752">
    <property type="entry name" value="PRK10433.1"/>
    <property type="match status" value="1"/>
</dbReference>
<comment type="subunit">
    <text evidence="5">Homodimer.</text>
</comment>
<comment type="similarity">
    <text evidence="1">Belongs to the class IV-like SAM-binding methyltransferase superfamily. RNA methyltransferase TrmH family.</text>
</comment>
<evidence type="ECO:0000259" key="6">
    <source>
        <dbReference type="Pfam" id="PF00588"/>
    </source>
</evidence>
<reference evidence="7 8" key="1">
    <citation type="submission" date="2021-03" db="EMBL/GenBank/DDBJ databases">
        <title>Novel species identification of genus Shewanella.</title>
        <authorList>
            <person name="Liu G."/>
            <person name="Zhang Q."/>
        </authorList>
    </citation>
    <scope>NUCLEOTIDE SEQUENCE [LARGE SCALE GENOMIC DNA]</scope>
    <source>
        <strain evidence="7 8">FJAT-52962</strain>
    </source>
</reference>
<dbReference type="EC" id="2.1.1.200" evidence="5"/>
<keyword evidence="4 5" id="KW-0949">S-adenosyl-L-methionine</keyword>
<dbReference type="CDD" id="cd18093">
    <property type="entry name" value="SpoU-like_TrmJ"/>
    <property type="match status" value="1"/>
</dbReference>
<keyword evidence="8" id="KW-1185">Reference proteome</keyword>
<accession>A0ABX7R4Z7</accession>
<comment type="catalytic activity">
    <reaction evidence="5">
        <text>uridine(32) in tRNA + S-adenosyl-L-methionine = 2'-O-methyluridine(32) in tRNA + S-adenosyl-L-homocysteine + H(+)</text>
        <dbReference type="Rhea" id="RHEA:42936"/>
        <dbReference type="Rhea" id="RHEA-COMP:10107"/>
        <dbReference type="Rhea" id="RHEA-COMP:10290"/>
        <dbReference type="ChEBI" id="CHEBI:15378"/>
        <dbReference type="ChEBI" id="CHEBI:57856"/>
        <dbReference type="ChEBI" id="CHEBI:59789"/>
        <dbReference type="ChEBI" id="CHEBI:65315"/>
        <dbReference type="ChEBI" id="CHEBI:74478"/>
        <dbReference type="EC" id="2.1.1.200"/>
    </reaction>
</comment>
<dbReference type="InterPro" id="IPR029026">
    <property type="entry name" value="tRNA_m1G_MTases_N"/>
</dbReference>
<gene>
    <name evidence="5" type="primary">trmJ</name>
    <name evidence="7" type="ORF">JYB85_09100</name>
</gene>
<evidence type="ECO:0000313" key="7">
    <source>
        <dbReference type="EMBL" id="QSX38926.1"/>
    </source>
</evidence>
<dbReference type="GO" id="GO:0008168">
    <property type="term" value="F:methyltransferase activity"/>
    <property type="evidence" value="ECO:0007669"/>
    <property type="project" value="UniProtKB-KW"/>
</dbReference>
<dbReference type="PANTHER" id="PTHR42786:SF1">
    <property type="entry name" value="TRNA (CYTIDINE_URIDINE-2'-O-)-METHYLTRANSFERASE TRMJ"/>
    <property type="match status" value="1"/>
</dbReference>
<protein>
    <recommendedName>
        <fullName evidence="5">tRNA (cytidine/uridine-2'-O-)-methyltransferase TrmJ</fullName>
        <ecNumber evidence="5">2.1.1.200</ecNumber>
    </recommendedName>
    <alternativeName>
        <fullName evidence="5">tRNA (cytidine(32)/uridine(32)-2'-O)-methyltransferase</fullName>
    </alternativeName>
    <alternativeName>
        <fullName evidence="5">tRNA Cm32/Um32 methyltransferase</fullName>
    </alternativeName>
</protein>
<dbReference type="GO" id="GO:0032259">
    <property type="term" value="P:methylation"/>
    <property type="evidence" value="ECO:0007669"/>
    <property type="project" value="UniProtKB-KW"/>
</dbReference>
<dbReference type="RefSeq" id="WP_207381917.1">
    <property type="nucleotide sequence ID" value="NZ_CP071502.1"/>
</dbReference>
<dbReference type="Gene3D" id="3.40.1280.10">
    <property type="match status" value="1"/>
</dbReference>
<dbReference type="PIRSF" id="PIRSF004808">
    <property type="entry name" value="LasT"/>
    <property type="match status" value="1"/>
</dbReference>
<evidence type="ECO:0000313" key="8">
    <source>
        <dbReference type="Proteomes" id="UP000663207"/>
    </source>
</evidence>
<dbReference type="Proteomes" id="UP000663207">
    <property type="component" value="Chromosome"/>
</dbReference>
<comment type="subcellular location">
    <subcellularLocation>
        <location evidence="5">Cytoplasm</location>
    </subcellularLocation>
</comment>
<sequence length="234" mass="25494">MTQLHLPTLVLVEPARPANVGACARAMKTMGFSRLVLVNSQCHQQDEAQWVAHGATEILASARVVDSLAAVRPEFDLLVGTTARERGSPRHYLAPDELAQTLAAKASQKTALVFGRESSGLNNQELALCDLLSYVPQQCEYPSLNLGQASMLYCYALSDAQKRLGLQNTAAPAPQLQALKHKTQSLLDQLPLSANDKLTPWLMEGLSLLSDRDCRLAHQLVGDLLEKLKQNTQG</sequence>
<dbReference type="InterPro" id="IPR004384">
    <property type="entry name" value="RNA_MeTrfase_TrmJ/LasT"/>
</dbReference>
<dbReference type="InterPro" id="IPR001537">
    <property type="entry name" value="SpoU_MeTrfase"/>
</dbReference>
<dbReference type="Pfam" id="PF00588">
    <property type="entry name" value="SpoU_methylase"/>
    <property type="match status" value="1"/>
</dbReference>